<keyword evidence="1" id="KW-0472">Membrane</keyword>
<feature type="transmembrane region" description="Helical" evidence="1">
    <location>
        <begin position="6"/>
        <end position="21"/>
    </location>
</feature>
<evidence type="ECO:0000313" key="2">
    <source>
        <dbReference type="EMBL" id="MBC3765585.1"/>
    </source>
</evidence>
<reference evidence="2" key="2">
    <citation type="submission" date="2020-08" db="EMBL/GenBank/DDBJ databases">
        <authorList>
            <person name="Lai Q."/>
        </authorList>
    </citation>
    <scope>NUCLEOTIDE SEQUENCE</scope>
    <source>
        <strain evidence="2">S27-2</strain>
    </source>
</reference>
<proteinExistence type="predicted"/>
<protein>
    <submittedName>
        <fullName evidence="2">Uncharacterized protein</fullName>
    </submittedName>
</protein>
<keyword evidence="3" id="KW-1185">Reference proteome</keyword>
<dbReference type="EMBL" id="JACNEP010000004">
    <property type="protein sequence ID" value="MBC3765585.1"/>
    <property type="molecule type" value="Genomic_DNA"/>
</dbReference>
<accession>A0A8J6ITJ9</accession>
<sequence length="180" mass="19840">MMYLLATLLSLATVSGFYLSWKQQASRALWLSIGLLVVSCIGWSYAAGWEYGLVYALCIPSMLVWLFIWQQRKSLGVNKAIPHSPAAKVSAKLAASHMGRLLVVLIIQALISLLLTLVFCYLLPLEDVNRMALGIVLLPLVWALLSYQLLQSRFYWRSLSIQMVVGLLSAGGLAVQGGLI</sequence>
<comment type="caution">
    <text evidence="2">The sequence shown here is derived from an EMBL/GenBank/DDBJ whole genome shotgun (WGS) entry which is preliminary data.</text>
</comment>
<feature type="transmembrane region" description="Helical" evidence="1">
    <location>
        <begin position="52"/>
        <end position="69"/>
    </location>
</feature>
<reference evidence="2" key="1">
    <citation type="journal article" date="2018" name="Int. J. Syst. Evol. Microbiol.">
        <title>Neptunicella marina gen. nov., sp. nov., isolated from surface seawater.</title>
        <authorList>
            <person name="Liu X."/>
            <person name="Lai Q."/>
            <person name="Du Y."/>
            <person name="Zhang X."/>
            <person name="Liu Z."/>
            <person name="Sun F."/>
            <person name="Shao Z."/>
        </authorList>
    </citation>
    <scope>NUCLEOTIDE SEQUENCE</scope>
    <source>
        <strain evidence="2">S27-2</strain>
    </source>
</reference>
<keyword evidence="1" id="KW-1133">Transmembrane helix</keyword>
<organism evidence="2 3">
    <name type="scientific">Neptunicella marina</name>
    <dbReference type="NCBI Taxonomy" id="2125989"/>
    <lineage>
        <taxon>Bacteria</taxon>
        <taxon>Pseudomonadati</taxon>
        <taxon>Pseudomonadota</taxon>
        <taxon>Gammaproteobacteria</taxon>
        <taxon>Alteromonadales</taxon>
        <taxon>Alteromonadaceae</taxon>
        <taxon>Neptunicella</taxon>
    </lineage>
</organism>
<name>A0A8J6ITJ9_9ALTE</name>
<dbReference type="Proteomes" id="UP000601768">
    <property type="component" value="Unassembled WGS sequence"/>
</dbReference>
<dbReference type="AlphaFoldDB" id="A0A8J6ITJ9"/>
<feature type="transmembrane region" description="Helical" evidence="1">
    <location>
        <begin position="101"/>
        <end position="124"/>
    </location>
</feature>
<feature type="transmembrane region" description="Helical" evidence="1">
    <location>
        <begin position="159"/>
        <end position="179"/>
    </location>
</feature>
<gene>
    <name evidence="2" type="ORF">H8B19_06835</name>
</gene>
<feature type="transmembrane region" description="Helical" evidence="1">
    <location>
        <begin position="130"/>
        <end position="147"/>
    </location>
</feature>
<evidence type="ECO:0000313" key="3">
    <source>
        <dbReference type="Proteomes" id="UP000601768"/>
    </source>
</evidence>
<evidence type="ECO:0000256" key="1">
    <source>
        <dbReference type="SAM" id="Phobius"/>
    </source>
</evidence>
<feature type="transmembrane region" description="Helical" evidence="1">
    <location>
        <begin position="28"/>
        <end position="46"/>
    </location>
</feature>
<dbReference type="RefSeq" id="WP_186506056.1">
    <property type="nucleotide sequence ID" value="NZ_JACNEP010000004.1"/>
</dbReference>
<keyword evidence="1" id="KW-0812">Transmembrane</keyword>